<gene>
    <name evidence="2" type="ORF">AZ78_0579</name>
</gene>
<name>A0A125MMD1_9GAMM</name>
<keyword evidence="3" id="KW-1185">Reference proteome</keyword>
<evidence type="ECO:0000313" key="3">
    <source>
        <dbReference type="Proteomes" id="UP000023435"/>
    </source>
</evidence>
<protein>
    <submittedName>
        <fullName evidence="2">Uncharacterized protein</fullName>
    </submittedName>
</protein>
<evidence type="ECO:0000313" key="2">
    <source>
        <dbReference type="EMBL" id="KWS03033.1"/>
    </source>
</evidence>
<reference evidence="2 3" key="1">
    <citation type="journal article" date="2014" name="Genome Announc.">
        <title>Draft Genome Sequence of Lysobacter capsici AZ78, a Bacterium Antagonistic to Plant-Pathogenic Oomycetes.</title>
        <authorList>
            <person name="Puopolo G."/>
            <person name="Sonego P."/>
            <person name="Engelen K."/>
            <person name="Pertot I."/>
        </authorList>
    </citation>
    <scope>NUCLEOTIDE SEQUENCE [LARGE SCALE GENOMIC DNA]</scope>
    <source>
        <strain evidence="2 3">AZ78</strain>
    </source>
</reference>
<organism evidence="2 3">
    <name type="scientific">Lysobacter capsici AZ78</name>
    <dbReference type="NCBI Taxonomy" id="1444315"/>
    <lineage>
        <taxon>Bacteria</taxon>
        <taxon>Pseudomonadati</taxon>
        <taxon>Pseudomonadota</taxon>
        <taxon>Gammaproteobacteria</taxon>
        <taxon>Lysobacterales</taxon>
        <taxon>Lysobacteraceae</taxon>
        <taxon>Lysobacter</taxon>
    </lineage>
</organism>
<dbReference type="EMBL" id="JAJA02000001">
    <property type="protein sequence ID" value="KWS03033.1"/>
    <property type="molecule type" value="Genomic_DNA"/>
</dbReference>
<feature type="region of interest" description="Disordered" evidence="1">
    <location>
        <begin position="84"/>
        <end position="107"/>
    </location>
</feature>
<sequence>MLAAGSAGAQQRLLPASKPVTAPCVQVRIGNDEAGRWSCLNQALKAEVDKVAPVIADEPPGDRIAPIGLGLATPAATRQRLGDQYGRSVLPQRPARHFAPPALKPVR</sequence>
<evidence type="ECO:0000256" key="1">
    <source>
        <dbReference type="SAM" id="MobiDB-lite"/>
    </source>
</evidence>
<dbReference type="AlphaFoldDB" id="A0A125MMD1"/>
<dbReference type="Proteomes" id="UP000023435">
    <property type="component" value="Unassembled WGS sequence"/>
</dbReference>
<proteinExistence type="predicted"/>
<accession>A0A125MMD1</accession>
<comment type="caution">
    <text evidence="2">The sequence shown here is derived from an EMBL/GenBank/DDBJ whole genome shotgun (WGS) entry which is preliminary data.</text>
</comment>